<comment type="similarity">
    <text evidence="2">Belongs to the 5'-nucleotidase family.</text>
</comment>
<dbReference type="InterPro" id="IPR006179">
    <property type="entry name" value="5_nucleotidase/apyrase"/>
</dbReference>
<proteinExistence type="inferred from homology"/>
<dbReference type="PATRIC" id="fig|162209.4.peg.464"/>
<organism evidence="3 4">
    <name type="scientific">Paenibacillus naphthalenovorans</name>
    <dbReference type="NCBI Taxonomy" id="162209"/>
    <lineage>
        <taxon>Bacteria</taxon>
        <taxon>Bacillati</taxon>
        <taxon>Bacillota</taxon>
        <taxon>Bacilli</taxon>
        <taxon>Bacillales</taxon>
        <taxon>Paenibacillaceae</taxon>
        <taxon>Paenibacillus</taxon>
    </lineage>
</organism>
<accession>A0A0U2ILI0</accession>
<dbReference type="AlphaFoldDB" id="A0A0U2ILI0"/>
<dbReference type="SUPFAM" id="SSF55816">
    <property type="entry name" value="5'-nucleotidase (syn. UDP-sugar hydrolase), C-terminal domain"/>
    <property type="match status" value="1"/>
</dbReference>
<dbReference type="Pfam" id="PF02872">
    <property type="entry name" value="5_nucleotid_C"/>
    <property type="match status" value="1"/>
</dbReference>
<gene>
    <name evidence="3" type="ORF">IJ22_04390</name>
</gene>
<dbReference type="Gene3D" id="3.90.780.10">
    <property type="entry name" value="5'-Nucleotidase, C-terminal domain"/>
    <property type="match status" value="1"/>
</dbReference>
<dbReference type="Gene3D" id="3.60.21.10">
    <property type="match status" value="1"/>
</dbReference>
<dbReference type="Pfam" id="PF00149">
    <property type="entry name" value="Metallophos"/>
    <property type="match status" value="1"/>
</dbReference>
<dbReference type="SUPFAM" id="SSF56300">
    <property type="entry name" value="Metallo-dependent phosphatases"/>
    <property type="match status" value="1"/>
</dbReference>
<dbReference type="Proteomes" id="UP000061660">
    <property type="component" value="Chromosome"/>
</dbReference>
<dbReference type="GO" id="GO:0008768">
    <property type="term" value="F:UDP-sugar diphosphatase activity"/>
    <property type="evidence" value="ECO:0007669"/>
    <property type="project" value="TreeGrafter"/>
</dbReference>
<evidence type="ECO:0000256" key="2">
    <source>
        <dbReference type="RuleBase" id="RU362119"/>
    </source>
</evidence>
<evidence type="ECO:0000256" key="1">
    <source>
        <dbReference type="ARBA" id="ARBA00022729"/>
    </source>
</evidence>
<dbReference type="InterPro" id="IPR006146">
    <property type="entry name" value="5'-Nucleotdase_CS"/>
</dbReference>
<dbReference type="KEGG" id="pnp:IJ22_04390"/>
<keyword evidence="1" id="KW-0732">Signal</keyword>
<dbReference type="PANTHER" id="PTHR11575">
    <property type="entry name" value="5'-NUCLEOTIDASE-RELATED"/>
    <property type="match status" value="1"/>
</dbReference>
<dbReference type="GO" id="GO:0008253">
    <property type="term" value="F:5'-nucleotidase activity"/>
    <property type="evidence" value="ECO:0007669"/>
    <property type="project" value="TreeGrafter"/>
</dbReference>
<keyword evidence="4" id="KW-1185">Reference proteome</keyword>
<dbReference type="GO" id="GO:0000166">
    <property type="term" value="F:nucleotide binding"/>
    <property type="evidence" value="ECO:0007669"/>
    <property type="project" value="UniProtKB-KW"/>
</dbReference>
<protein>
    <submittedName>
        <fullName evidence="3">Metallophosphoesterase</fullName>
    </submittedName>
</protein>
<dbReference type="EMBL" id="CP013652">
    <property type="protein sequence ID" value="ALS20827.1"/>
    <property type="molecule type" value="Genomic_DNA"/>
</dbReference>
<keyword evidence="2" id="KW-0378">Hydrolase</keyword>
<dbReference type="InterPro" id="IPR004843">
    <property type="entry name" value="Calcineurin-like_PHP"/>
</dbReference>
<dbReference type="GO" id="GO:0030288">
    <property type="term" value="C:outer membrane-bounded periplasmic space"/>
    <property type="evidence" value="ECO:0007669"/>
    <property type="project" value="TreeGrafter"/>
</dbReference>
<evidence type="ECO:0000313" key="3">
    <source>
        <dbReference type="EMBL" id="ALS20827.1"/>
    </source>
</evidence>
<reference evidence="3 4" key="2">
    <citation type="journal article" date="2016" name="Genome Announc.">
        <title>Complete Genome Sequences of Two Interactive Moderate Thermophiles, Paenibacillus napthalenovorans 32O-Y and Paenibacillus sp. 32O-W.</title>
        <authorList>
            <person name="Butler R.R.III."/>
            <person name="Wang J."/>
            <person name="Stark B.C."/>
            <person name="Pombert J.F."/>
        </authorList>
    </citation>
    <scope>NUCLEOTIDE SEQUENCE [LARGE SCALE GENOMIC DNA]</scope>
    <source>
        <strain evidence="3 4">32O-Y</strain>
    </source>
</reference>
<dbReference type="GO" id="GO:0009166">
    <property type="term" value="P:nucleotide catabolic process"/>
    <property type="evidence" value="ECO:0007669"/>
    <property type="project" value="InterPro"/>
</dbReference>
<dbReference type="PROSITE" id="PS00785">
    <property type="entry name" value="5_NUCLEOTIDASE_1"/>
    <property type="match status" value="1"/>
</dbReference>
<dbReference type="InterPro" id="IPR029052">
    <property type="entry name" value="Metallo-depent_PP-like"/>
</dbReference>
<dbReference type="PRINTS" id="PR01607">
    <property type="entry name" value="APYRASEFAMLY"/>
</dbReference>
<dbReference type="CDD" id="cd00845">
    <property type="entry name" value="MPP_UshA_N_like"/>
    <property type="match status" value="1"/>
</dbReference>
<name>A0A0U2ILI0_9BACL</name>
<keyword evidence="2" id="KW-0547">Nucleotide-binding</keyword>
<evidence type="ECO:0000313" key="4">
    <source>
        <dbReference type="Proteomes" id="UP000061660"/>
    </source>
</evidence>
<dbReference type="InterPro" id="IPR036907">
    <property type="entry name" value="5'-Nucleotdase_C_sf"/>
</dbReference>
<dbReference type="PANTHER" id="PTHR11575:SF23">
    <property type="entry name" value="5-NUCLEOTIDASE FAMILY PROTEIN"/>
    <property type="match status" value="1"/>
</dbReference>
<sequence>MIPERIRLRILHTNDIHSHFEQLPRIASIIASLRQEAGAEHTLSLDIGDHIDRMRPETEGTGGLANIALLNAIGYDAVTLGNNEGLTCTPEVLNELYGKHARSKVVIANLRDAETGSLPLWASPYAIFNKSGIQIGVIGVTARFTDFYRLLGWNVSDPFEAVASLAAELRPKVDVLIVMSHLGLSNDERMAAEIPGIDLILGGHTHHLLEEPIRSGRTLICAAGKFGQYVGVVDLELDAVSKRLLHAEGGVKAAAESEEEESIRLQIQQYAVKAKASLDREVARIDCDLDVDWYGESRLGNLLAAGLRDWVGAEIGLVNAGQLLGGLPQGPVSAGMLLELCPSPINPCRMKLSGAQLLTALEESLLPEFMNKPLYGFGFRGKVLGTLCVDGITIEYDPEAAPYSRILSVRVGTEALELERLYTVGTIDMFTFRIGYLSIAEGLEPEFFMPEFLRDVLLKELHNARAMKDSSRKRWVRMNGQAAPH</sequence>
<dbReference type="GO" id="GO:0046872">
    <property type="term" value="F:metal ion binding"/>
    <property type="evidence" value="ECO:0007669"/>
    <property type="project" value="InterPro"/>
</dbReference>
<reference evidence="4" key="1">
    <citation type="submission" date="2015-12" db="EMBL/GenBank/DDBJ databases">
        <title>Complete genome sequences of two moderately thermophilic Paenibacillus species.</title>
        <authorList>
            <person name="Butler R.III."/>
            <person name="Wang J."/>
            <person name="Stark B.C."/>
            <person name="Pombert J.-F."/>
        </authorList>
    </citation>
    <scope>NUCLEOTIDE SEQUENCE [LARGE SCALE GENOMIC DNA]</scope>
    <source>
        <strain evidence="4">32O-Y</strain>
    </source>
</reference>
<dbReference type="STRING" id="162209.IJ22_04390"/>
<dbReference type="InterPro" id="IPR008334">
    <property type="entry name" value="5'-Nucleotdase_C"/>
</dbReference>